<dbReference type="EMBL" id="KL648566">
    <property type="protein sequence ID" value="KEY68671.1"/>
    <property type="molecule type" value="Genomic_DNA"/>
</dbReference>
<accession>A0A084ATP2</accession>
<dbReference type="HOGENOM" id="CLU_776530_0_0_1"/>
<feature type="compositionally biased region" description="Low complexity" evidence="1">
    <location>
        <begin position="206"/>
        <end position="216"/>
    </location>
</feature>
<feature type="compositionally biased region" description="Polar residues" evidence="1">
    <location>
        <begin position="50"/>
        <end position="64"/>
    </location>
</feature>
<evidence type="ECO:0000313" key="2">
    <source>
        <dbReference type="EMBL" id="KEY68671.1"/>
    </source>
</evidence>
<protein>
    <submittedName>
        <fullName evidence="2">Uncharacterized protein</fullName>
    </submittedName>
</protein>
<evidence type="ECO:0000256" key="1">
    <source>
        <dbReference type="SAM" id="MobiDB-lite"/>
    </source>
</evidence>
<evidence type="ECO:0000313" key="3">
    <source>
        <dbReference type="Proteomes" id="UP000028045"/>
    </source>
</evidence>
<reference evidence="2 3" key="1">
    <citation type="journal article" date="2014" name="BMC Genomics">
        <title>Comparative genome sequencing reveals chemotype-specific gene clusters in the toxigenic black mold Stachybotrys.</title>
        <authorList>
            <person name="Semeiks J."/>
            <person name="Borek D."/>
            <person name="Otwinowski Z."/>
            <person name="Grishin N.V."/>
        </authorList>
    </citation>
    <scope>NUCLEOTIDE SEQUENCE [LARGE SCALE GENOMIC DNA]</scope>
    <source>
        <strain evidence="3">CBS 109288 / IBT 7711</strain>
    </source>
</reference>
<dbReference type="AlphaFoldDB" id="A0A084ATP2"/>
<name>A0A084ATP2_STACB</name>
<organism evidence="2 3">
    <name type="scientific">Stachybotrys chartarum (strain CBS 109288 / IBT 7711)</name>
    <name type="common">Toxic black mold</name>
    <name type="synonym">Stilbospora chartarum</name>
    <dbReference type="NCBI Taxonomy" id="1280523"/>
    <lineage>
        <taxon>Eukaryota</taxon>
        <taxon>Fungi</taxon>
        <taxon>Dikarya</taxon>
        <taxon>Ascomycota</taxon>
        <taxon>Pezizomycotina</taxon>
        <taxon>Sordariomycetes</taxon>
        <taxon>Hypocreomycetidae</taxon>
        <taxon>Hypocreales</taxon>
        <taxon>Stachybotryaceae</taxon>
        <taxon>Stachybotrys</taxon>
    </lineage>
</organism>
<proteinExistence type="predicted"/>
<gene>
    <name evidence="2" type="ORF">S7711_10373</name>
</gene>
<feature type="region of interest" description="Disordered" evidence="1">
    <location>
        <begin position="191"/>
        <end position="216"/>
    </location>
</feature>
<dbReference type="Proteomes" id="UP000028045">
    <property type="component" value="Unassembled WGS sequence"/>
</dbReference>
<dbReference type="OrthoDB" id="10478103at2759"/>
<sequence>MSSSRQSRGSSRHDTLQPASAAQLASRSTGSSPSDASPVLGERPDMSSAGKYQTIASLMASRQSGAPPATVYQPSPPLEVPLEVTLQPIELQSPAARPLQSVAMARMRTPANTTARSPMDYRAVMQQPITQAVAVPEQRLYDVVTPSHHQHPYHWAQMPVADMPEHHGLQPAHAAGAYTTHWQDVPAPEFGAVEPSPAVKSRSDAPSPSSHMHVSSPQLFPATHVDISHPQGPSDAPQIPEVATATAGMQQWPPDLGYSDLLPNLYSRLQCRQAMRRGKDVRHLGQASELLPRHPTCLSHYGMMKSTLPACSSSVSPSIATEGWTASPLQGFCYSLAVVSRRNPFAEKAETLKYSIFKPWRMPTRAALGLMRS</sequence>
<keyword evidence="3" id="KW-1185">Reference proteome</keyword>
<feature type="compositionally biased region" description="Polar residues" evidence="1">
    <location>
        <begin position="17"/>
        <end position="35"/>
    </location>
</feature>
<feature type="region of interest" description="Disordered" evidence="1">
    <location>
        <begin position="1"/>
        <end position="74"/>
    </location>
</feature>